<dbReference type="STRING" id="943830.A4A58_07570"/>
<keyword evidence="2" id="KW-1185">Reference proteome</keyword>
<name>A0A161SQI1_9BRAD</name>
<reference evidence="1 2" key="1">
    <citation type="submission" date="2016-03" db="EMBL/GenBank/DDBJ databases">
        <title>Microsymbionts genomes from the relict species Vavilovia formosa (Stev.) Fed.</title>
        <authorList>
            <person name="Kopat V."/>
            <person name="Chirak E."/>
            <person name="Kimeklis A."/>
            <person name="Andronov E."/>
        </authorList>
    </citation>
    <scope>NUCLEOTIDE SEQUENCE [LARGE SCALE GENOMIC DNA]</scope>
    <source>
        <strain evidence="1 2">Vaf07</strain>
    </source>
</reference>
<gene>
    <name evidence="1" type="ORF">A4A58_07570</name>
</gene>
<protein>
    <recommendedName>
        <fullName evidence="3">Tetratricopeptide repeat protein</fullName>
    </recommendedName>
</protein>
<dbReference type="Proteomes" id="UP000076574">
    <property type="component" value="Unassembled WGS sequence"/>
</dbReference>
<comment type="caution">
    <text evidence="1">The sequence shown here is derived from an EMBL/GenBank/DDBJ whole genome shotgun (WGS) entry which is preliminary data.</text>
</comment>
<dbReference type="AlphaFoldDB" id="A0A161SQI1"/>
<evidence type="ECO:0000313" key="1">
    <source>
        <dbReference type="EMBL" id="KZD23232.1"/>
    </source>
</evidence>
<sequence length="395" mass="43921">MLSSFLASGEMPDSLSDFTVDIKVANGAGSIKIMRAGTAPEGDYWRSLSRISWYDILYGDKPIGVPFFLELKERIQSTFAPDFLLIDARTGITEMGGIIQSAVSRLLDDPEGAQSDLEALTTYCADQEAYRALLKLYKVRKVGIDKLLATASLMWQLAGSKSGVDDLHIDIVTQAYAEQQRAVDSQRKFAEFAEAVWRSTGMSDIRIGLSIVNSFLPERKPQALQLLMDYVSSASTPSYLAVVRLIELLAASRDFAAATSIVDRFKGTLNAPQFDLAWAKLVLDQKDLEAGFELLNDVAFAFEAVRLMEPTVAYRLLKLVGDEDAADVLNESLELSLSDDDLSQIRKIGEVYQDEGRWLEFEKRLQGRLSGSAIAEINDFVKRRIRRPRPALLRA</sequence>
<organism evidence="1 2">
    <name type="scientific">Tardiphaga robiniae</name>
    <dbReference type="NCBI Taxonomy" id="943830"/>
    <lineage>
        <taxon>Bacteria</taxon>
        <taxon>Pseudomonadati</taxon>
        <taxon>Pseudomonadota</taxon>
        <taxon>Alphaproteobacteria</taxon>
        <taxon>Hyphomicrobiales</taxon>
        <taxon>Nitrobacteraceae</taxon>
        <taxon>Tardiphaga</taxon>
    </lineage>
</organism>
<evidence type="ECO:0008006" key="3">
    <source>
        <dbReference type="Google" id="ProtNLM"/>
    </source>
</evidence>
<proteinExistence type="predicted"/>
<evidence type="ECO:0000313" key="2">
    <source>
        <dbReference type="Proteomes" id="UP000076574"/>
    </source>
</evidence>
<dbReference type="OrthoDB" id="113462at2"/>
<dbReference type="EMBL" id="LVYV01000012">
    <property type="protein sequence ID" value="KZD23232.1"/>
    <property type="molecule type" value="Genomic_DNA"/>
</dbReference>
<dbReference type="RefSeq" id="WP_068733417.1">
    <property type="nucleotide sequence ID" value="NZ_LVYV01000012.1"/>
</dbReference>
<accession>A0A161SQI1</accession>